<dbReference type="EMBL" id="BAAANE010000001">
    <property type="protein sequence ID" value="GAA1619533.1"/>
    <property type="molecule type" value="Genomic_DNA"/>
</dbReference>
<dbReference type="Pfam" id="PF04655">
    <property type="entry name" value="APH_6_hur"/>
    <property type="match status" value="1"/>
</dbReference>
<evidence type="ECO:0000313" key="2">
    <source>
        <dbReference type="Proteomes" id="UP001501319"/>
    </source>
</evidence>
<sequence length="304" mass="33445">MSPEFAVPAALIETHSKDASALPWLNSLPELAAGYLDRWTLTLAGESLYGAASLVLPVVREDGTGAMLKLQPLNDENVGEAVGLRTWNGDGVVRVLEDDPSTATLLLERLHPQSLSSLPDHVEATRILAELLARLTAVQAPPELRRLADVAGAMVEEAPRMIPLLGDPAERSLVRRCVARVVELLPESGDRLLHWDLHYDNVLAADREPWLVIDPKPLAGDPCFELFAAMNNRWEDLVATGDLPQAIRRRFELMVGVLGLDRERAVGWTLGRILQNVLWDLEDGEHRIEPVQVAIAEALMDPTT</sequence>
<proteinExistence type="predicted"/>
<name>A0ABP4QRC1_9ACTN</name>
<comment type="caution">
    <text evidence="1">The sequence shown here is derived from an EMBL/GenBank/DDBJ whole genome shotgun (WGS) entry which is preliminary data.</text>
</comment>
<protein>
    <submittedName>
        <fullName evidence="1">Aminoglycoside phosphotransferase family protein</fullName>
    </submittedName>
</protein>
<dbReference type="InterPro" id="IPR006748">
    <property type="entry name" value="NH2Glyco/OHUrea_AB-resist_kin"/>
</dbReference>
<evidence type="ECO:0000313" key="1">
    <source>
        <dbReference type="EMBL" id="GAA1619533.1"/>
    </source>
</evidence>
<dbReference type="Proteomes" id="UP001501319">
    <property type="component" value="Unassembled WGS sequence"/>
</dbReference>
<accession>A0ABP4QRC1</accession>
<gene>
    <name evidence="1" type="ORF">GCM10009744_02750</name>
</gene>
<keyword evidence="2" id="KW-1185">Reference proteome</keyword>
<reference evidence="2" key="1">
    <citation type="journal article" date="2019" name="Int. J. Syst. Evol. Microbiol.">
        <title>The Global Catalogue of Microorganisms (GCM) 10K type strain sequencing project: providing services to taxonomists for standard genome sequencing and annotation.</title>
        <authorList>
            <consortium name="The Broad Institute Genomics Platform"/>
            <consortium name="The Broad Institute Genome Sequencing Center for Infectious Disease"/>
            <person name="Wu L."/>
            <person name="Ma J."/>
        </authorList>
    </citation>
    <scope>NUCLEOTIDE SEQUENCE [LARGE SCALE GENOMIC DNA]</scope>
    <source>
        <strain evidence="2">JCM 14306</strain>
    </source>
</reference>
<dbReference type="InterPro" id="IPR011009">
    <property type="entry name" value="Kinase-like_dom_sf"/>
</dbReference>
<organism evidence="1 2">
    <name type="scientific">Kribbella alba</name>
    <dbReference type="NCBI Taxonomy" id="190197"/>
    <lineage>
        <taxon>Bacteria</taxon>
        <taxon>Bacillati</taxon>
        <taxon>Actinomycetota</taxon>
        <taxon>Actinomycetes</taxon>
        <taxon>Propionibacteriales</taxon>
        <taxon>Kribbellaceae</taxon>
        <taxon>Kribbella</taxon>
    </lineage>
</organism>
<dbReference type="SUPFAM" id="SSF56112">
    <property type="entry name" value="Protein kinase-like (PK-like)"/>
    <property type="match status" value="1"/>
</dbReference>